<accession>A0A8T8K8M7</accession>
<evidence type="ECO:0000313" key="2">
    <source>
        <dbReference type="EMBL" id="QUH24279.1"/>
    </source>
</evidence>
<sequence length="120" mass="14079">MGELNKIKADIKKEKCVDLKECLELFQELWLKERADYNILISSAARKKLGKVADKDKKQYSQIKTKIEKIAKNPEHFKPLSGDFHGSRRVHIGDFVLIYIIDGDNIILEDYDHHDHIYIR</sequence>
<dbReference type="InterPro" id="IPR035093">
    <property type="entry name" value="RelE/ParE_toxin_dom_sf"/>
</dbReference>
<dbReference type="Gene3D" id="3.30.2310.20">
    <property type="entry name" value="RelE-like"/>
    <property type="match status" value="1"/>
</dbReference>
<dbReference type="SUPFAM" id="SSF143011">
    <property type="entry name" value="RelE-like"/>
    <property type="match status" value="1"/>
</dbReference>
<proteinExistence type="predicted"/>
<dbReference type="AlphaFoldDB" id="A0A8T8K8M7"/>
<dbReference type="NCBIfam" id="TIGR02385">
    <property type="entry name" value="RelE_StbE"/>
    <property type="match status" value="1"/>
</dbReference>
<organism evidence="2 3">
    <name type="scientific">Methanobacterium alkalithermotolerans</name>
    <dbReference type="NCBI Taxonomy" id="2731220"/>
    <lineage>
        <taxon>Archaea</taxon>
        <taxon>Methanobacteriati</taxon>
        <taxon>Methanobacteriota</taxon>
        <taxon>Methanomada group</taxon>
        <taxon>Methanobacteria</taxon>
        <taxon>Methanobacteriales</taxon>
        <taxon>Methanobacteriaceae</taxon>
        <taxon>Methanobacterium</taxon>
    </lineage>
</organism>
<protein>
    <submittedName>
        <fullName evidence="2">Type II toxin-antitoxin system mRNA interferase toxin, RelE/StbE family</fullName>
    </submittedName>
</protein>
<gene>
    <name evidence="2" type="ORF">HYG87_03400</name>
</gene>
<dbReference type="Pfam" id="PF05016">
    <property type="entry name" value="ParE_toxin"/>
    <property type="match status" value="1"/>
</dbReference>
<keyword evidence="1" id="KW-1277">Toxin-antitoxin system</keyword>
<dbReference type="InterPro" id="IPR007712">
    <property type="entry name" value="RelE/ParE_toxin"/>
</dbReference>
<evidence type="ECO:0000313" key="3">
    <source>
        <dbReference type="Proteomes" id="UP000681041"/>
    </source>
</evidence>
<reference evidence="2" key="1">
    <citation type="submission" date="2020-07" db="EMBL/GenBank/DDBJ databases">
        <title>Methanobacterium. sp. MethCan genome.</title>
        <authorList>
            <person name="Postec A."/>
            <person name="Quemeneur M."/>
        </authorList>
    </citation>
    <scope>NUCLEOTIDE SEQUENCE</scope>
    <source>
        <strain evidence="2">MethCAN</strain>
    </source>
</reference>
<dbReference type="Proteomes" id="UP000681041">
    <property type="component" value="Chromosome"/>
</dbReference>
<dbReference type="KEGG" id="meme:HYG87_03400"/>
<name>A0A8T8K8M7_9EURY</name>
<evidence type="ECO:0000256" key="1">
    <source>
        <dbReference type="ARBA" id="ARBA00022649"/>
    </source>
</evidence>
<keyword evidence="3" id="KW-1185">Reference proteome</keyword>
<dbReference type="EMBL" id="CP058560">
    <property type="protein sequence ID" value="QUH24279.1"/>
    <property type="molecule type" value="Genomic_DNA"/>
</dbReference>